<keyword evidence="5" id="KW-0573">Peptidoglycan synthesis</keyword>
<dbReference type="EMBL" id="JAMYZZ010000003">
    <property type="protein sequence ID" value="MCP1257713.1"/>
    <property type="molecule type" value="Genomic_DNA"/>
</dbReference>
<evidence type="ECO:0000256" key="6">
    <source>
        <dbReference type="ARBA" id="ARBA00023316"/>
    </source>
</evidence>
<reference evidence="9 10" key="1">
    <citation type="submission" date="2022-06" db="EMBL/GenBank/DDBJ databases">
        <title>Acetobacer genomes from food samples.</title>
        <authorList>
            <person name="Sombolestani A."/>
        </authorList>
    </citation>
    <scope>NUCLEOTIDE SEQUENCE [LARGE SCALE GENOMIC DNA]</scope>
    <source>
        <strain evidence="9 10">R-83285</strain>
    </source>
</reference>
<evidence type="ECO:0000256" key="5">
    <source>
        <dbReference type="ARBA" id="ARBA00022984"/>
    </source>
</evidence>
<evidence type="ECO:0000259" key="8">
    <source>
        <dbReference type="Pfam" id="PF00768"/>
    </source>
</evidence>
<dbReference type="Gene3D" id="3.40.710.10">
    <property type="entry name" value="DD-peptidase/beta-lactamase superfamily"/>
    <property type="match status" value="1"/>
</dbReference>
<evidence type="ECO:0000256" key="3">
    <source>
        <dbReference type="ARBA" id="ARBA00022801"/>
    </source>
</evidence>
<evidence type="ECO:0000256" key="1">
    <source>
        <dbReference type="ARBA" id="ARBA00007164"/>
    </source>
</evidence>
<gene>
    <name evidence="9" type="ORF">NKW50_03805</name>
</gene>
<keyword evidence="10" id="KW-1185">Reference proteome</keyword>
<dbReference type="PANTHER" id="PTHR21581:SF6">
    <property type="entry name" value="TRAFFICKING PROTEIN PARTICLE COMPLEX SUBUNIT 12"/>
    <property type="match status" value="1"/>
</dbReference>
<evidence type="ECO:0000313" key="10">
    <source>
        <dbReference type="Proteomes" id="UP001523528"/>
    </source>
</evidence>
<dbReference type="PANTHER" id="PTHR21581">
    <property type="entry name" value="D-ALANYL-D-ALANINE CARBOXYPEPTIDASE"/>
    <property type="match status" value="1"/>
</dbReference>
<organism evidence="9 10">
    <name type="scientific">Acetobacter lambici</name>
    <dbReference type="NCBI Taxonomy" id="1332824"/>
    <lineage>
        <taxon>Bacteria</taxon>
        <taxon>Pseudomonadati</taxon>
        <taxon>Pseudomonadota</taxon>
        <taxon>Alphaproteobacteria</taxon>
        <taxon>Acetobacterales</taxon>
        <taxon>Acetobacteraceae</taxon>
        <taxon>Acetobacter</taxon>
    </lineage>
</organism>
<evidence type="ECO:0000313" key="9">
    <source>
        <dbReference type="EMBL" id="MCP1257713.1"/>
    </source>
</evidence>
<sequence length="440" mass="47487">MRHIYATHWHNMTKETGHGLFGFHASGFQFFAATLLRFLTVGGIVLHTAQVGVAVADKPALRQMAEHNRLTSGSTKNLRLRKWTARLAGVTLAAFTTASHAHAQYAGQISSIVMDANTGTVLSQTDPDLRRYPASLTKLMTLYMTFNALRAGAISLTQSVPVSIHASTMEPSKLGLVPGSRLTVEQAVLALVTKSANDAACALGELIGGGSEPQFAAMMTQQAHAIGMSKTLFRNASGLPDPDQMTTARDLATLGRRLIADFPEYYHYFATPAFRFHGRYIPNHNPMLKVYAGADGMKTGYTQEAGRNLVTSALRDNVRLVGVVMGASSNTQRSLVMANQLDHGFDAEGVAPVARPLIVAQATSNQRRRSHRGALIMAAANHRHSPLEVAEAPATRHRHAAITNVSHGHHATVIGAKVHTISTPSIRRSTVRHNAAHNRT</sequence>
<comment type="similarity">
    <text evidence="1 7">Belongs to the peptidase S11 family.</text>
</comment>
<protein>
    <submittedName>
        <fullName evidence="9">D-alanyl-D-alanine carboxypeptidase</fullName>
    </submittedName>
</protein>
<keyword evidence="9" id="KW-0645">Protease</keyword>
<comment type="caution">
    <text evidence="9">The sequence shown here is derived from an EMBL/GenBank/DDBJ whole genome shotgun (WGS) entry which is preliminary data.</text>
</comment>
<dbReference type="InterPro" id="IPR012338">
    <property type="entry name" value="Beta-lactam/transpept-like"/>
</dbReference>
<proteinExistence type="inferred from homology"/>
<dbReference type="SUPFAM" id="SSF56601">
    <property type="entry name" value="beta-lactamase/transpeptidase-like"/>
    <property type="match status" value="1"/>
</dbReference>
<keyword evidence="3" id="KW-0378">Hydrolase</keyword>
<keyword evidence="9" id="KW-0121">Carboxypeptidase</keyword>
<keyword evidence="4" id="KW-0133">Cell shape</keyword>
<evidence type="ECO:0000256" key="4">
    <source>
        <dbReference type="ARBA" id="ARBA00022960"/>
    </source>
</evidence>
<keyword evidence="6" id="KW-0961">Cell wall biogenesis/degradation</keyword>
<dbReference type="PRINTS" id="PR00725">
    <property type="entry name" value="DADACBPTASE1"/>
</dbReference>
<evidence type="ECO:0000256" key="7">
    <source>
        <dbReference type="RuleBase" id="RU004016"/>
    </source>
</evidence>
<feature type="domain" description="Peptidase S11 D-alanyl-D-alanine carboxypeptidase A N-terminal" evidence="8">
    <location>
        <begin position="110"/>
        <end position="328"/>
    </location>
</feature>
<dbReference type="GO" id="GO:0004180">
    <property type="term" value="F:carboxypeptidase activity"/>
    <property type="evidence" value="ECO:0007669"/>
    <property type="project" value="UniProtKB-KW"/>
</dbReference>
<dbReference type="InterPro" id="IPR001967">
    <property type="entry name" value="Peptidase_S11_N"/>
</dbReference>
<keyword evidence="2" id="KW-0732">Signal</keyword>
<dbReference type="Pfam" id="PF00768">
    <property type="entry name" value="Peptidase_S11"/>
    <property type="match status" value="1"/>
</dbReference>
<dbReference type="InterPro" id="IPR018044">
    <property type="entry name" value="Peptidase_S11"/>
</dbReference>
<dbReference type="Proteomes" id="UP001523528">
    <property type="component" value="Unassembled WGS sequence"/>
</dbReference>
<name>A0ABT1F0N2_9PROT</name>
<accession>A0ABT1F0N2</accession>
<evidence type="ECO:0000256" key="2">
    <source>
        <dbReference type="ARBA" id="ARBA00022729"/>
    </source>
</evidence>